<evidence type="ECO:0000256" key="1">
    <source>
        <dbReference type="PROSITE-ProRule" id="PRU00023"/>
    </source>
</evidence>
<accession>A0AA39NN88</accession>
<dbReference type="AlphaFoldDB" id="A0AA39NN88"/>
<evidence type="ECO:0000313" key="3">
    <source>
        <dbReference type="EMBL" id="KAK0468604.1"/>
    </source>
</evidence>
<gene>
    <name evidence="3" type="ORF">IW261DRAFT_1612869</name>
</gene>
<evidence type="ECO:0000313" key="4">
    <source>
        <dbReference type="Proteomes" id="UP001175227"/>
    </source>
</evidence>
<evidence type="ECO:0008006" key="5">
    <source>
        <dbReference type="Google" id="ProtNLM"/>
    </source>
</evidence>
<name>A0AA39NN88_9AGAR</name>
<feature type="repeat" description="ANK" evidence="1">
    <location>
        <begin position="81"/>
        <end position="113"/>
    </location>
</feature>
<feature type="region of interest" description="Disordered" evidence="2">
    <location>
        <begin position="1"/>
        <end position="39"/>
    </location>
</feature>
<dbReference type="EMBL" id="JAUEPR010000070">
    <property type="protein sequence ID" value="KAK0468604.1"/>
    <property type="molecule type" value="Genomic_DNA"/>
</dbReference>
<dbReference type="SUPFAM" id="SSF48403">
    <property type="entry name" value="Ankyrin repeat"/>
    <property type="match status" value="1"/>
</dbReference>
<reference evidence="3" key="1">
    <citation type="submission" date="2023-06" db="EMBL/GenBank/DDBJ databases">
        <authorList>
            <consortium name="Lawrence Berkeley National Laboratory"/>
            <person name="Ahrendt S."/>
            <person name="Sahu N."/>
            <person name="Indic B."/>
            <person name="Wong-Bajracharya J."/>
            <person name="Merenyi Z."/>
            <person name="Ke H.-M."/>
            <person name="Monk M."/>
            <person name="Kocsube S."/>
            <person name="Drula E."/>
            <person name="Lipzen A."/>
            <person name="Balint B."/>
            <person name="Henrissat B."/>
            <person name="Andreopoulos B."/>
            <person name="Martin F.M."/>
            <person name="Harder C.B."/>
            <person name="Rigling D."/>
            <person name="Ford K.L."/>
            <person name="Foster G.D."/>
            <person name="Pangilinan J."/>
            <person name="Papanicolaou A."/>
            <person name="Barry K."/>
            <person name="LaButti K."/>
            <person name="Viragh M."/>
            <person name="Koriabine M."/>
            <person name="Yan M."/>
            <person name="Riley R."/>
            <person name="Champramary S."/>
            <person name="Plett K.L."/>
            <person name="Tsai I.J."/>
            <person name="Slot J."/>
            <person name="Sipos G."/>
            <person name="Plett J."/>
            <person name="Nagy L.G."/>
            <person name="Grigoriev I.V."/>
        </authorList>
    </citation>
    <scope>NUCLEOTIDE SEQUENCE</scope>
    <source>
        <strain evidence="3">ICMP 16352</strain>
    </source>
</reference>
<proteinExistence type="predicted"/>
<dbReference type="PROSITE" id="PS50088">
    <property type="entry name" value="ANK_REPEAT"/>
    <property type="match status" value="1"/>
</dbReference>
<dbReference type="InterPro" id="IPR002110">
    <property type="entry name" value="Ankyrin_rpt"/>
</dbReference>
<comment type="caution">
    <text evidence="3">The sequence shown here is derived from an EMBL/GenBank/DDBJ whole genome shotgun (WGS) entry which is preliminary data.</text>
</comment>
<dbReference type="SMART" id="SM00248">
    <property type="entry name" value="ANK"/>
    <property type="match status" value="3"/>
</dbReference>
<evidence type="ECO:0000256" key="2">
    <source>
        <dbReference type="SAM" id="MobiDB-lite"/>
    </source>
</evidence>
<organism evidence="3 4">
    <name type="scientific">Armillaria novae-zelandiae</name>
    <dbReference type="NCBI Taxonomy" id="153914"/>
    <lineage>
        <taxon>Eukaryota</taxon>
        <taxon>Fungi</taxon>
        <taxon>Dikarya</taxon>
        <taxon>Basidiomycota</taxon>
        <taxon>Agaricomycotina</taxon>
        <taxon>Agaricomycetes</taxon>
        <taxon>Agaricomycetidae</taxon>
        <taxon>Agaricales</taxon>
        <taxon>Marasmiineae</taxon>
        <taxon>Physalacriaceae</taxon>
        <taxon>Armillaria</taxon>
    </lineage>
</organism>
<dbReference type="Pfam" id="PF12796">
    <property type="entry name" value="Ank_2"/>
    <property type="match status" value="1"/>
</dbReference>
<dbReference type="Gene3D" id="1.25.40.20">
    <property type="entry name" value="Ankyrin repeat-containing domain"/>
    <property type="match status" value="1"/>
</dbReference>
<protein>
    <recommendedName>
        <fullName evidence="5">Ankyrin</fullName>
    </recommendedName>
</protein>
<keyword evidence="4" id="KW-1185">Reference proteome</keyword>
<dbReference type="Proteomes" id="UP001175227">
    <property type="component" value="Unassembled WGS sequence"/>
</dbReference>
<sequence>MFGPGSLPIPSAPPYGDYSHTTPVVRTPDNEIAPPPPPLPTQSCARSHAFHLAIAQHDFDLVSYFLTSSPSLATPNTLSCYGNTPLFTAVLARDAKIARLLITHGADVNGWSSPQCSAADPEYEALYRPRHYCRANNQNEYIFLAIQRGEQVDMGPLLDRGIMLRTPLMGAASTWSDRYDDTAVAPDGQTALRLAATNKHRDITGFLPARRLGTFKRIQFRSRKAIKRIKVIAWRLYNVGELLFWYIPKFVLWTIPKGIWKTLTWKKAIHVGKFFFWKVPKFIIYSVPKFFIWKHSQISDHRIWMDMYNLLVNLVNKVSEVVQRFLSLLHTTALAIWTRLKDITLHDVWNAICDLARAIFMDLPRVVWEGIRMVCRALDRILQRTLDIGWDLVIFMIMTAAYITMQVGKICQEAGAVVVRLGKEIIVYFWPKAMVA</sequence>
<keyword evidence="1" id="KW-0040">ANK repeat</keyword>
<dbReference type="PROSITE" id="PS50297">
    <property type="entry name" value="ANK_REP_REGION"/>
    <property type="match status" value="1"/>
</dbReference>
<dbReference type="InterPro" id="IPR036770">
    <property type="entry name" value="Ankyrin_rpt-contain_sf"/>
</dbReference>